<dbReference type="KEGG" id="psl:Psta_3265"/>
<keyword evidence="3" id="KW-0732">Signal</keyword>
<keyword evidence="1" id="KW-0175">Coiled coil</keyword>
<feature type="compositionally biased region" description="Gly residues" evidence="2">
    <location>
        <begin position="374"/>
        <end position="387"/>
    </location>
</feature>
<feature type="signal peptide" evidence="3">
    <location>
        <begin position="1"/>
        <end position="31"/>
    </location>
</feature>
<feature type="compositionally biased region" description="Basic and acidic residues" evidence="2">
    <location>
        <begin position="393"/>
        <end position="449"/>
    </location>
</feature>
<sequence precursor="true">MSHLFIPRKLSRLMPLSLATIALLSTLAVDATVRGTELQNAGTHVVSDAMAAIDTETTSLVYFADDAKEVDKSASPSDKPAKPKKELAKKDTVKKEAATKEPTKKKAEPGKKQVAKAPLEKKPAVKEGAPKHPGMHAPGKHPAPPHAMGKHGPGMMHGKPGSKMAGPMMHGKMPPLGMHGAKPSPMQGPWSKGTQAMKQRPPMGSMMGRMLPPPMAMHGMRSHGSMQRGFAQRGAGPHDVRPPMFGAPHASHGPRFPGHDGLEERLARVEKKLDLLIAKLEQVERSHHAVAPHHGLSGHPGPQHPPRPEGRVGEHPQPPHSAPHAMGASSDRPEHQGRGPGQSHDENRREERGGWMGGSGFSAPPMGRPSFGSGPSGGMGPGFGSGFGPRPESLQRERMLPPPRHEEGRRSELRREEERREEPSREDRPSEPRRGERPSDSPKPPRGDDNINFFGPVDEELLKF</sequence>
<proteinExistence type="predicted"/>
<name>D2QX89_PIRSD</name>
<organism evidence="4 5">
    <name type="scientific">Pirellula staleyi (strain ATCC 27377 / DSM 6068 / ICPB 4128)</name>
    <name type="common">Pirella staleyi</name>
    <dbReference type="NCBI Taxonomy" id="530564"/>
    <lineage>
        <taxon>Bacteria</taxon>
        <taxon>Pseudomonadati</taxon>
        <taxon>Planctomycetota</taxon>
        <taxon>Planctomycetia</taxon>
        <taxon>Pirellulales</taxon>
        <taxon>Pirellulaceae</taxon>
        <taxon>Pirellula</taxon>
    </lineage>
</organism>
<feature type="compositionally biased region" description="Basic and acidic residues" evidence="2">
    <location>
        <begin position="331"/>
        <end position="353"/>
    </location>
</feature>
<evidence type="ECO:0000313" key="5">
    <source>
        <dbReference type="Proteomes" id="UP000001887"/>
    </source>
</evidence>
<accession>D2QX89</accession>
<gene>
    <name evidence="4" type="ordered locus">Psta_3265</name>
</gene>
<feature type="compositionally biased region" description="Basic and acidic residues" evidence="2">
    <location>
        <begin position="118"/>
        <end position="130"/>
    </location>
</feature>
<feature type="coiled-coil region" evidence="1">
    <location>
        <begin position="259"/>
        <end position="286"/>
    </location>
</feature>
<dbReference type="AlphaFoldDB" id="D2QX89"/>
<feature type="compositionally biased region" description="Basic and acidic residues" evidence="2">
    <location>
        <begin position="79"/>
        <end position="111"/>
    </location>
</feature>
<dbReference type="EMBL" id="CP001848">
    <property type="protein sequence ID" value="ADB17929.1"/>
    <property type="molecule type" value="Genomic_DNA"/>
</dbReference>
<dbReference type="HOGENOM" id="CLU_589055_0_0_0"/>
<feature type="region of interest" description="Disordered" evidence="2">
    <location>
        <begin position="286"/>
        <end position="464"/>
    </location>
</feature>
<evidence type="ECO:0000256" key="3">
    <source>
        <dbReference type="SAM" id="SignalP"/>
    </source>
</evidence>
<feature type="compositionally biased region" description="Low complexity" evidence="2">
    <location>
        <begin position="364"/>
        <end position="373"/>
    </location>
</feature>
<evidence type="ECO:0000256" key="1">
    <source>
        <dbReference type="SAM" id="Coils"/>
    </source>
</evidence>
<evidence type="ECO:0000256" key="2">
    <source>
        <dbReference type="SAM" id="MobiDB-lite"/>
    </source>
</evidence>
<protein>
    <submittedName>
        <fullName evidence="4">Uncharacterized protein</fullName>
    </submittedName>
</protein>
<feature type="region of interest" description="Disordered" evidence="2">
    <location>
        <begin position="69"/>
        <end position="159"/>
    </location>
</feature>
<dbReference type="Proteomes" id="UP000001887">
    <property type="component" value="Chromosome"/>
</dbReference>
<reference evidence="4 5" key="1">
    <citation type="journal article" date="2009" name="Stand. Genomic Sci.">
        <title>Complete genome sequence of Pirellula staleyi type strain (ATCC 27377).</title>
        <authorList>
            <person name="Clum A."/>
            <person name="Tindall B.J."/>
            <person name="Sikorski J."/>
            <person name="Ivanova N."/>
            <person name="Mavrommatis K."/>
            <person name="Lucas S."/>
            <person name="Glavina del Rio T."/>
            <person name="Nolan M."/>
            <person name="Chen F."/>
            <person name="Tice H."/>
            <person name="Pitluck S."/>
            <person name="Cheng J.F."/>
            <person name="Chertkov O."/>
            <person name="Brettin T."/>
            <person name="Han C."/>
            <person name="Detter J.C."/>
            <person name="Kuske C."/>
            <person name="Bruce D."/>
            <person name="Goodwin L."/>
            <person name="Ovchinikova G."/>
            <person name="Pati A."/>
            <person name="Mikhailova N."/>
            <person name="Chen A."/>
            <person name="Palaniappan K."/>
            <person name="Land M."/>
            <person name="Hauser L."/>
            <person name="Chang Y.J."/>
            <person name="Jeffries C.D."/>
            <person name="Chain P."/>
            <person name="Rohde M."/>
            <person name="Goker M."/>
            <person name="Bristow J."/>
            <person name="Eisen J.A."/>
            <person name="Markowitz V."/>
            <person name="Hugenholtz P."/>
            <person name="Kyrpides N.C."/>
            <person name="Klenk H.P."/>
            <person name="Lapidus A."/>
        </authorList>
    </citation>
    <scope>NUCLEOTIDE SEQUENCE [LARGE SCALE GENOMIC DNA]</scope>
    <source>
        <strain evidence="5">ATCC 27377 / DSM 6068 / ICPB 4128</strain>
    </source>
</reference>
<keyword evidence="5" id="KW-1185">Reference proteome</keyword>
<feature type="chain" id="PRO_5003034368" evidence="3">
    <location>
        <begin position="32"/>
        <end position="464"/>
    </location>
</feature>
<evidence type="ECO:0000313" key="4">
    <source>
        <dbReference type="EMBL" id="ADB17929.1"/>
    </source>
</evidence>